<evidence type="ECO:0000256" key="7">
    <source>
        <dbReference type="RuleBase" id="RU004187"/>
    </source>
</evidence>
<keyword evidence="10" id="KW-1185">Reference proteome</keyword>
<keyword evidence="3" id="KW-0963">Cytoplasm</keyword>
<keyword evidence="5 7" id="KW-0067">ATP-binding</keyword>
<evidence type="ECO:0000256" key="3">
    <source>
        <dbReference type="ARBA" id="ARBA00022490"/>
    </source>
</evidence>
<protein>
    <recommendedName>
        <fullName evidence="11">Chaperonin</fullName>
    </recommendedName>
</protein>
<evidence type="ECO:0000313" key="10">
    <source>
        <dbReference type="Proteomes" id="UP001054857"/>
    </source>
</evidence>
<sequence length="552" mass="60084">MSSVKTLNANAEVMNRAAALFMNINAAKGLMDVMRSNYGPKGTIKMLVSGAGDIKLTKDGNVLLREMQIQNPTAVMIARAAVAQDDITGDGTSSIVLLIGELMKQAERYLSEGTHPRVLVEGFEVARKAALEFLDTFKQPLPTPPAAPASEPSSSSSEPASAPPVDREVLRCLARTSLRTKLAEGLAEQLTDIVTDAVLTVRRPGEPIDLFMVEIMHMRHKLDSDTRLVRGLVLDHGSRHPDMPKRLDKCHILSCNISLEYEKSEVNAGFFYSSAEQREKLVAAERAYTDERVRKVIELKKQVCGEDQGFVVINQKGIDPISLDMLAKEGIIALRRAKKRNMERIQLACGGFSINSVEELCPECLGYADEVYEHVLGEDKYTFVEGVRHPHSCTILIKGPSDHVIAQIKDAVRDGLRAVKNGIDDGAVIPGGGAFEVAAAHHLRTVTRKTVSGRAKLGLDAFAEALTGLAKALAENSGHDPQEALLALQEEHERGNVVGFDVGTGEPMDPSTAGVYDNYIVKRQILQSAPVLAGQLLLVDEVMRAGINMRKQ</sequence>
<comment type="similarity">
    <text evidence="2 7">Belongs to the TCP-1 chaperonin family.</text>
</comment>
<dbReference type="InterPro" id="IPR027413">
    <property type="entry name" value="GROEL-like_equatorial_sf"/>
</dbReference>
<dbReference type="Pfam" id="PF00118">
    <property type="entry name" value="Cpn60_TCP1"/>
    <property type="match status" value="1"/>
</dbReference>
<dbReference type="InterPro" id="IPR002423">
    <property type="entry name" value="Cpn60/GroEL/TCP-1"/>
</dbReference>
<dbReference type="FunFam" id="3.50.7.10:FF:000004">
    <property type="entry name" value="T-complex protein 1 subunit zeta"/>
    <property type="match status" value="1"/>
</dbReference>
<evidence type="ECO:0000256" key="1">
    <source>
        <dbReference type="ARBA" id="ARBA00004496"/>
    </source>
</evidence>
<comment type="subcellular location">
    <subcellularLocation>
        <location evidence="1">Cytoplasm</location>
    </subcellularLocation>
</comment>
<evidence type="ECO:0000256" key="8">
    <source>
        <dbReference type="SAM" id="MobiDB-lite"/>
    </source>
</evidence>
<dbReference type="GO" id="GO:0140662">
    <property type="term" value="F:ATP-dependent protein folding chaperone"/>
    <property type="evidence" value="ECO:0007669"/>
    <property type="project" value="InterPro"/>
</dbReference>
<feature type="region of interest" description="Disordered" evidence="8">
    <location>
        <begin position="140"/>
        <end position="166"/>
    </location>
</feature>
<dbReference type="InterPro" id="IPR002194">
    <property type="entry name" value="Chaperonin_TCP-1_CS"/>
</dbReference>
<evidence type="ECO:0000256" key="6">
    <source>
        <dbReference type="ARBA" id="ARBA00023186"/>
    </source>
</evidence>
<dbReference type="PRINTS" id="PR00304">
    <property type="entry name" value="TCOMPLEXTCP1"/>
</dbReference>
<dbReference type="FunFam" id="3.30.260.10:FF:000017">
    <property type="entry name" value="T-complex protein 1 subunit zeta"/>
    <property type="match status" value="1"/>
</dbReference>
<evidence type="ECO:0008006" key="11">
    <source>
        <dbReference type="Google" id="ProtNLM"/>
    </source>
</evidence>
<dbReference type="SUPFAM" id="SSF54849">
    <property type="entry name" value="GroEL-intermediate domain like"/>
    <property type="match status" value="1"/>
</dbReference>
<name>A0AAD3E2Q9_9CHLO</name>
<dbReference type="Gene3D" id="3.50.7.10">
    <property type="entry name" value="GroEL"/>
    <property type="match status" value="1"/>
</dbReference>
<dbReference type="PROSITE" id="PS00750">
    <property type="entry name" value="TCP1_1"/>
    <property type="match status" value="1"/>
</dbReference>
<feature type="compositionally biased region" description="Low complexity" evidence="8">
    <location>
        <begin position="148"/>
        <end position="164"/>
    </location>
</feature>
<dbReference type="GO" id="GO:0005737">
    <property type="term" value="C:cytoplasm"/>
    <property type="evidence" value="ECO:0007669"/>
    <property type="project" value="UniProtKB-SubCell"/>
</dbReference>
<comment type="caution">
    <text evidence="9">The sequence shown here is derived from an EMBL/GenBank/DDBJ whole genome shotgun (WGS) entry which is preliminary data.</text>
</comment>
<dbReference type="CDD" id="cd03342">
    <property type="entry name" value="TCP1_zeta"/>
    <property type="match status" value="1"/>
</dbReference>
<dbReference type="SUPFAM" id="SSF48592">
    <property type="entry name" value="GroEL equatorial domain-like"/>
    <property type="match status" value="1"/>
</dbReference>
<evidence type="ECO:0000313" key="9">
    <source>
        <dbReference type="EMBL" id="GFR52544.1"/>
    </source>
</evidence>
<proteinExistence type="inferred from homology"/>
<keyword evidence="6 7" id="KW-0143">Chaperone</keyword>
<dbReference type="PROSITE" id="PS00751">
    <property type="entry name" value="TCP1_2"/>
    <property type="match status" value="1"/>
</dbReference>
<dbReference type="NCBIfam" id="TIGR02347">
    <property type="entry name" value="chap_CCT_zeta"/>
    <property type="match status" value="1"/>
</dbReference>
<dbReference type="GO" id="GO:0005524">
    <property type="term" value="F:ATP binding"/>
    <property type="evidence" value="ECO:0007669"/>
    <property type="project" value="UniProtKB-KW"/>
</dbReference>
<evidence type="ECO:0000256" key="4">
    <source>
        <dbReference type="ARBA" id="ARBA00022741"/>
    </source>
</evidence>
<dbReference type="AlphaFoldDB" id="A0AAD3E2Q9"/>
<organism evidence="9 10">
    <name type="scientific">Astrephomene gubernaculifera</name>
    <dbReference type="NCBI Taxonomy" id="47775"/>
    <lineage>
        <taxon>Eukaryota</taxon>
        <taxon>Viridiplantae</taxon>
        <taxon>Chlorophyta</taxon>
        <taxon>core chlorophytes</taxon>
        <taxon>Chlorophyceae</taxon>
        <taxon>CS clade</taxon>
        <taxon>Chlamydomonadales</taxon>
        <taxon>Astrephomenaceae</taxon>
        <taxon>Astrephomene</taxon>
    </lineage>
</organism>
<evidence type="ECO:0000256" key="2">
    <source>
        <dbReference type="ARBA" id="ARBA00008020"/>
    </source>
</evidence>
<dbReference type="FunFam" id="1.10.560.10:FF:000058">
    <property type="entry name" value="T-complex protein 1 subunit zeta"/>
    <property type="match status" value="1"/>
</dbReference>
<dbReference type="GO" id="GO:0051082">
    <property type="term" value="F:unfolded protein binding"/>
    <property type="evidence" value="ECO:0007669"/>
    <property type="project" value="InterPro"/>
</dbReference>
<accession>A0AAD3E2Q9</accession>
<dbReference type="Gene3D" id="3.30.260.10">
    <property type="entry name" value="TCP-1-like chaperonin intermediate domain"/>
    <property type="match status" value="1"/>
</dbReference>
<gene>
    <name evidence="9" type="ORF">Agub_g15119</name>
</gene>
<reference evidence="9 10" key="1">
    <citation type="journal article" date="2021" name="Sci. Rep.">
        <title>Genome sequencing of the multicellular alga Astrephomene provides insights into convergent evolution of germ-soma differentiation.</title>
        <authorList>
            <person name="Yamashita S."/>
            <person name="Yamamoto K."/>
            <person name="Matsuzaki R."/>
            <person name="Suzuki S."/>
            <person name="Yamaguchi H."/>
            <person name="Hirooka S."/>
            <person name="Minakuchi Y."/>
            <person name="Miyagishima S."/>
            <person name="Kawachi M."/>
            <person name="Toyoda A."/>
            <person name="Nozaki H."/>
        </authorList>
    </citation>
    <scope>NUCLEOTIDE SEQUENCE [LARGE SCALE GENOMIC DNA]</scope>
    <source>
        <strain evidence="9 10">NIES-4017</strain>
    </source>
</reference>
<dbReference type="EMBL" id="BMAR01000066">
    <property type="protein sequence ID" value="GFR52544.1"/>
    <property type="molecule type" value="Genomic_DNA"/>
</dbReference>
<dbReference type="InterPro" id="IPR027409">
    <property type="entry name" value="GroEL-like_apical_dom_sf"/>
</dbReference>
<dbReference type="GO" id="GO:0016887">
    <property type="term" value="F:ATP hydrolysis activity"/>
    <property type="evidence" value="ECO:0007669"/>
    <property type="project" value="InterPro"/>
</dbReference>
<dbReference type="Proteomes" id="UP001054857">
    <property type="component" value="Unassembled WGS sequence"/>
</dbReference>
<dbReference type="InterPro" id="IPR012722">
    <property type="entry name" value="Chap_CCT_zeta"/>
</dbReference>
<dbReference type="SUPFAM" id="SSF52029">
    <property type="entry name" value="GroEL apical domain-like"/>
    <property type="match status" value="1"/>
</dbReference>
<dbReference type="PROSITE" id="PS00995">
    <property type="entry name" value="TCP1_3"/>
    <property type="match status" value="1"/>
</dbReference>
<evidence type="ECO:0000256" key="5">
    <source>
        <dbReference type="ARBA" id="ARBA00022840"/>
    </source>
</evidence>
<keyword evidence="4 7" id="KW-0547">Nucleotide-binding</keyword>
<dbReference type="InterPro" id="IPR017998">
    <property type="entry name" value="Chaperone_TCP-1"/>
</dbReference>
<dbReference type="PANTHER" id="PTHR11353">
    <property type="entry name" value="CHAPERONIN"/>
    <property type="match status" value="1"/>
</dbReference>
<dbReference type="Gene3D" id="1.10.560.10">
    <property type="entry name" value="GroEL-like equatorial domain"/>
    <property type="match status" value="1"/>
</dbReference>
<dbReference type="InterPro" id="IPR027410">
    <property type="entry name" value="TCP-1-like_intermed_sf"/>
</dbReference>